<dbReference type="Gene3D" id="3.20.20.450">
    <property type="entry name" value="EAL domain"/>
    <property type="match status" value="1"/>
</dbReference>
<organism evidence="5 6">
    <name type="scientific">Paraglaciecola hydrolytica</name>
    <dbReference type="NCBI Taxonomy" id="1799789"/>
    <lineage>
        <taxon>Bacteria</taxon>
        <taxon>Pseudomonadati</taxon>
        <taxon>Pseudomonadota</taxon>
        <taxon>Gammaproteobacteria</taxon>
        <taxon>Alteromonadales</taxon>
        <taxon>Alteromonadaceae</taxon>
        <taxon>Paraglaciecola</taxon>
    </lineage>
</organism>
<comment type="caution">
    <text evidence="5">The sequence shown here is derived from an EMBL/GenBank/DDBJ whole genome shotgun (WGS) entry which is preliminary data.</text>
</comment>
<comment type="cofactor">
    <cofactor evidence="1">
        <name>Mg(2+)</name>
        <dbReference type="ChEBI" id="CHEBI:18420"/>
    </cofactor>
</comment>
<dbReference type="InterPro" id="IPR013655">
    <property type="entry name" value="PAS_fold_3"/>
</dbReference>
<feature type="domain" description="GGDEF" evidence="4">
    <location>
        <begin position="296"/>
        <end position="429"/>
    </location>
</feature>
<proteinExistence type="predicted"/>
<dbReference type="CDD" id="cd01949">
    <property type="entry name" value="GGDEF"/>
    <property type="match status" value="1"/>
</dbReference>
<dbReference type="EMBL" id="LSNE01000011">
    <property type="protein sequence ID" value="KXI27433.1"/>
    <property type="molecule type" value="Genomic_DNA"/>
</dbReference>
<dbReference type="InterPro" id="IPR052155">
    <property type="entry name" value="Biofilm_reg_signaling"/>
</dbReference>
<dbReference type="InterPro" id="IPR000014">
    <property type="entry name" value="PAS"/>
</dbReference>
<dbReference type="Proteomes" id="UP000070299">
    <property type="component" value="Unassembled WGS sequence"/>
</dbReference>
<dbReference type="InterPro" id="IPR035919">
    <property type="entry name" value="EAL_sf"/>
</dbReference>
<dbReference type="SMART" id="SM00267">
    <property type="entry name" value="GGDEF"/>
    <property type="match status" value="1"/>
</dbReference>
<gene>
    <name evidence="5" type="ORF">AX660_22215</name>
</gene>
<dbReference type="InterPro" id="IPR029787">
    <property type="entry name" value="Nucleotide_cyclase"/>
</dbReference>
<dbReference type="SUPFAM" id="SSF141868">
    <property type="entry name" value="EAL domain-like"/>
    <property type="match status" value="1"/>
</dbReference>
<accession>A0A148KM86</accession>
<dbReference type="CDD" id="cd00130">
    <property type="entry name" value="PAS"/>
    <property type="match status" value="1"/>
</dbReference>
<dbReference type="Gene3D" id="3.30.450.20">
    <property type="entry name" value="PAS domain"/>
    <property type="match status" value="2"/>
</dbReference>
<dbReference type="InterPro" id="IPR035965">
    <property type="entry name" value="PAS-like_dom_sf"/>
</dbReference>
<evidence type="ECO:0000313" key="6">
    <source>
        <dbReference type="Proteomes" id="UP000070299"/>
    </source>
</evidence>
<dbReference type="InterPro" id="IPR043128">
    <property type="entry name" value="Rev_trsase/Diguanyl_cyclase"/>
</dbReference>
<dbReference type="PROSITE" id="PS50887">
    <property type="entry name" value="GGDEF"/>
    <property type="match status" value="1"/>
</dbReference>
<keyword evidence="6" id="KW-1185">Reference proteome</keyword>
<dbReference type="FunFam" id="3.30.70.270:FF:000001">
    <property type="entry name" value="Diguanylate cyclase domain protein"/>
    <property type="match status" value="1"/>
</dbReference>
<dbReference type="PROSITE" id="PS50883">
    <property type="entry name" value="EAL"/>
    <property type="match status" value="1"/>
</dbReference>
<sequence>MDSDKVENILVHQYVINDPLHQLFDAVNAISVQGYDEERRVIYWNEGSELLYGYSKAEATGQKLEDLIIPVPMREFVIAAHGDWIKHGIEIPAAELNLRHKDGHDVSVFSSHVMFTNQYATKQMYCIDVDLSDVRQAQAQATFKEHMLETIFEAIPDLFFLMQDDGTIIDYHASNKNNLYVPSEQFLGKKMADFLPKDVADKFKFHIAKITQQTGMINFEYELSLPHGLVYFEARIRHLAKYNQVVIIVRDITEQHKSAELIRHQAYFDHLTALPNRFLALDRLSQMLIEAQRHQLKTAVLFLDIDDFKKVNDSLGHEIGDKLLIKVAKRLQQELRKEDTVGRLGGDEFIVLLRDITDRQHALVIAENLLNIFRSTFLIDGRELNLSMSIGVAIYPENGRSASDLLRNADTAMYQAKALGRNTYSFFTEEMNAIMRRRFAIEEQMHTALARNEFTIHYQALFDVQTQNISGAEALLRWHNATLGQVTPDEFIPIAEHTGLIVPIGKYVIKQALVFLNEWQNIDQQKYSISVNLSPRQLRDATLIDLIKDALQDANISPESLQLEITEGVLMTGQAYIQEALTNISDLGIKLGMDDFGTGYSSLSYLRQYPFDVLKIDRSFIYGIALNKADCDLVKATIAMSHSLGLTVVAEGVETQEQLHLLNELGCNFAQGYYFAKPLPANQLLDFSASKKKK</sequence>
<dbReference type="STRING" id="1799789.AX660_22215"/>
<dbReference type="GO" id="GO:0003824">
    <property type="term" value="F:catalytic activity"/>
    <property type="evidence" value="ECO:0007669"/>
    <property type="project" value="UniProtKB-ARBA"/>
</dbReference>
<dbReference type="Pfam" id="PF00563">
    <property type="entry name" value="EAL"/>
    <property type="match status" value="1"/>
</dbReference>
<dbReference type="PANTHER" id="PTHR44757">
    <property type="entry name" value="DIGUANYLATE CYCLASE DGCP"/>
    <property type="match status" value="1"/>
</dbReference>
<evidence type="ECO:0000259" key="2">
    <source>
        <dbReference type="PROSITE" id="PS50112"/>
    </source>
</evidence>
<feature type="domain" description="PAS" evidence="2">
    <location>
        <begin position="36"/>
        <end position="70"/>
    </location>
</feature>
<dbReference type="InterPro" id="IPR001633">
    <property type="entry name" value="EAL_dom"/>
</dbReference>
<evidence type="ECO:0000313" key="5">
    <source>
        <dbReference type="EMBL" id="KXI27433.1"/>
    </source>
</evidence>
<evidence type="ECO:0000259" key="3">
    <source>
        <dbReference type="PROSITE" id="PS50883"/>
    </source>
</evidence>
<dbReference type="AlphaFoldDB" id="A0A148KM86"/>
<dbReference type="SMART" id="SM00052">
    <property type="entry name" value="EAL"/>
    <property type="match status" value="1"/>
</dbReference>
<dbReference type="Pfam" id="PF08448">
    <property type="entry name" value="PAS_4"/>
    <property type="match status" value="1"/>
</dbReference>
<dbReference type="Pfam" id="PF00990">
    <property type="entry name" value="GGDEF"/>
    <property type="match status" value="1"/>
</dbReference>
<dbReference type="Pfam" id="PF08447">
    <property type="entry name" value="PAS_3"/>
    <property type="match status" value="1"/>
</dbReference>
<feature type="domain" description="EAL" evidence="3">
    <location>
        <begin position="438"/>
        <end position="692"/>
    </location>
</feature>
<dbReference type="PANTHER" id="PTHR44757:SF2">
    <property type="entry name" value="BIOFILM ARCHITECTURE MAINTENANCE PROTEIN MBAA"/>
    <property type="match status" value="1"/>
</dbReference>
<name>A0A148KM86_9ALTE</name>
<dbReference type="RefSeq" id="WP_068380907.1">
    <property type="nucleotide sequence ID" value="NZ_LSNE01000011.1"/>
</dbReference>
<evidence type="ECO:0000256" key="1">
    <source>
        <dbReference type="ARBA" id="ARBA00001946"/>
    </source>
</evidence>
<dbReference type="PROSITE" id="PS50112">
    <property type="entry name" value="PAS"/>
    <property type="match status" value="1"/>
</dbReference>
<dbReference type="NCBIfam" id="TIGR00229">
    <property type="entry name" value="sensory_box"/>
    <property type="match status" value="1"/>
</dbReference>
<dbReference type="NCBIfam" id="TIGR00254">
    <property type="entry name" value="GGDEF"/>
    <property type="match status" value="1"/>
</dbReference>
<dbReference type="InterPro" id="IPR013656">
    <property type="entry name" value="PAS_4"/>
</dbReference>
<reference evidence="6" key="1">
    <citation type="submission" date="2016-02" db="EMBL/GenBank/DDBJ databases">
        <authorList>
            <person name="Schultz-Johansen M."/>
            <person name="Glaring M.A."/>
            <person name="Bech P.K."/>
            <person name="Stougaard P."/>
        </authorList>
    </citation>
    <scope>NUCLEOTIDE SEQUENCE [LARGE SCALE GENOMIC DNA]</scope>
    <source>
        <strain evidence="6">S66</strain>
    </source>
</reference>
<protein>
    <submittedName>
        <fullName evidence="5">Diguanylate phosphodiesterase</fullName>
    </submittedName>
</protein>
<dbReference type="SUPFAM" id="SSF55073">
    <property type="entry name" value="Nucleotide cyclase"/>
    <property type="match status" value="1"/>
</dbReference>
<dbReference type="InterPro" id="IPR000160">
    <property type="entry name" value="GGDEF_dom"/>
</dbReference>
<dbReference type="OrthoDB" id="1316910at2"/>
<evidence type="ECO:0000259" key="4">
    <source>
        <dbReference type="PROSITE" id="PS50887"/>
    </source>
</evidence>
<dbReference type="SMART" id="SM00091">
    <property type="entry name" value="PAS"/>
    <property type="match status" value="2"/>
</dbReference>
<dbReference type="Gene3D" id="3.30.70.270">
    <property type="match status" value="1"/>
</dbReference>
<dbReference type="CDD" id="cd01948">
    <property type="entry name" value="EAL"/>
    <property type="match status" value="1"/>
</dbReference>
<dbReference type="SUPFAM" id="SSF55785">
    <property type="entry name" value="PYP-like sensor domain (PAS domain)"/>
    <property type="match status" value="2"/>
</dbReference>